<dbReference type="AlphaFoldDB" id="A0AAV0Z738"/>
<sequence length="169" mass="19207">MSFAGSGIPASKSRVIELIAVYREICVQVPPRQWKDVLMDLSGEVFCDGFSPDCRQRNMLGCFLVVYQPSQLITSHPSCICSSACNSYASFRYHAIVLRLSSLLVLEGFSDRYASTTERFEHPEFMYLDCSKFVFKVFVDFPHRSLDEGILFMREILFRIGANQPHPSG</sequence>
<name>A0AAV0Z738_VICFA</name>
<proteinExistence type="predicted"/>
<keyword evidence="2" id="KW-1185">Reference proteome</keyword>
<dbReference type="Proteomes" id="UP001157006">
    <property type="component" value="Chromosome 1S"/>
</dbReference>
<organism evidence="1 2">
    <name type="scientific">Vicia faba</name>
    <name type="common">Broad bean</name>
    <name type="synonym">Faba vulgaris</name>
    <dbReference type="NCBI Taxonomy" id="3906"/>
    <lineage>
        <taxon>Eukaryota</taxon>
        <taxon>Viridiplantae</taxon>
        <taxon>Streptophyta</taxon>
        <taxon>Embryophyta</taxon>
        <taxon>Tracheophyta</taxon>
        <taxon>Spermatophyta</taxon>
        <taxon>Magnoliopsida</taxon>
        <taxon>eudicotyledons</taxon>
        <taxon>Gunneridae</taxon>
        <taxon>Pentapetalae</taxon>
        <taxon>rosids</taxon>
        <taxon>fabids</taxon>
        <taxon>Fabales</taxon>
        <taxon>Fabaceae</taxon>
        <taxon>Papilionoideae</taxon>
        <taxon>50 kb inversion clade</taxon>
        <taxon>NPAAA clade</taxon>
        <taxon>Hologalegina</taxon>
        <taxon>IRL clade</taxon>
        <taxon>Fabeae</taxon>
        <taxon>Vicia</taxon>
    </lineage>
</organism>
<evidence type="ECO:0000313" key="2">
    <source>
        <dbReference type="Proteomes" id="UP001157006"/>
    </source>
</evidence>
<evidence type="ECO:0000313" key="1">
    <source>
        <dbReference type="EMBL" id="CAI8592918.1"/>
    </source>
</evidence>
<reference evidence="1 2" key="1">
    <citation type="submission" date="2023-01" db="EMBL/GenBank/DDBJ databases">
        <authorList>
            <person name="Kreplak J."/>
        </authorList>
    </citation>
    <scope>NUCLEOTIDE SEQUENCE [LARGE SCALE GENOMIC DNA]</scope>
</reference>
<accession>A0AAV0Z738</accession>
<protein>
    <submittedName>
        <fullName evidence="1">Uncharacterized protein</fullName>
    </submittedName>
</protein>
<gene>
    <name evidence="1" type="ORF">VFH_I065040</name>
</gene>
<dbReference type="EMBL" id="OX451735">
    <property type="protein sequence ID" value="CAI8592918.1"/>
    <property type="molecule type" value="Genomic_DNA"/>
</dbReference>